<keyword evidence="3 6" id="KW-1133">Transmembrane helix</keyword>
<keyword evidence="2 6" id="KW-0812">Transmembrane</keyword>
<dbReference type="AlphaFoldDB" id="A0AAE7B3S2"/>
<evidence type="ECO:0000256" key="6">
    <source>
        <dbReference type="SAM" id="Phobius"/>
    </source>
</evidence>
<sequence>MKKNRISTKIKSIGILFFILMTSIITTTIYLNNKNEKDALIINIAGKQRMLSQNITKNIFYLYQNKEASFSELENSTTEFIYNLNSLRDGNQLSGIMKAPTDEIAKQLMKVEILWKSFHKNIEYFKELNQKNDSFTNLSLKKLIDTIYLTNPTLLEEIDNLVSMYTKHSEEKSTQLKYIQYFFALLLILLITYSFFELKTMEEQAKKFLEESKKVIEQNINEPLTPIKIDGENEIVEATKTVNHFINKINSVMSYSTNAIEYSKNASLKLEELTDEFDKVINELTNSNDLSKQLNKSEDIVIQSQEYLINSTKRLQELKNELDKILQTCNTMKSS</sequence>
<feature type="transmembrane region" description="Helical" evidence="6">
    <location>
        <begin position="178"/>
        <end position="196"/>
    </location>
</feature>
<organism evidence="8 9">
    <name type="scientific">Arcobacter aquimarinus</name>
    <dbReference type="NCBI Taxonomy" id="1315211"/>
    <lineage>
        <taxon>Bacteria</taxon>
        <taxon>Pseudomonadati</taxon>
        <taxon>Campylobacterota</taxon>
        <taxon>Epsilonproteobacteria</taxon>
        <taxon>Campylobacterales</taxon>
        <taxon>Arcobacteraceae</taxon>
        <taxon>Arcobacter</taxon>
    </lineage>
</organism>
<evidence type="ECO:0000256" key="1">
    <source>
        <dbReference type="ARBA" id="ARBA00004141"/>
    </source>
</evidence>
<dbReference type="Pfam" id="PF13675">
    <property type="entry name" value="PilJ"/>
    <property type="match status" value="1"/>
</dbReference>
<gene>
    <name evidence="8" type="ORF">AAQM_0416</name>
</gene>
<evidence type="ECO:0000256" key="5">
    <source>
        <dbReference type="SAM" id="Coils"/>
    </source>
</evidence>
<dbReference type="Gene3D" id="1.20.120.960">
    <property type="entry name" value="Histidine kinase NarX, sensor domain"/>
    <property type="match status" value="1"/>
</dbReference>
<name>A0AAE7B3S2_9BACT</name>
<reference evidence="8 9" key="1">
    <citation type="submission" date="2018-07" db="EMBL/GenBank/DDBJ databases">
        <title>Identification of phenol metabolism pathways in Arcobacter.</title>
        <authorList>
            <person name="Miller W.G."/>
            <person name="Yee E."/>
            <person name="Bono J.L."/>
        </authorList>
    </citation>
    <scope>NUCLEOTIDE SEQUENCE [LARGE SCALE GENOMIC DNA]</scope>
    <source>
        <strain evidence="8 9">W63</strain>
    </source>
</reference>
<dbReference type="Proteomes" id="UP000502065">
    <property type="component" value="Chromosome"/>
</dbReference>
<dbReference type="RefSeq" id="WP_129094362.1">
    <property type="nucleotide sequence ID" value="NZ_CBCSAE010000001.1"/>
</dbReference>
<keyword evidence="5" id="KW-0175">Coiled coil</keyword>
<dbReference type="KEGG" id="aaqi:AAQM_0416"/>
<proteinExistence type="predicted"/>
<evidence type="ECO:0000313" key="9">
    <source>
        <dbReference type="Proteomes" id="UP000502065"/>
    </source>
</evidence>
<feature type="domain" description="NarX-like N-terminal" evidence="7">
    <location>
        <begin position="30"/>
        <end position="127"/>
    </location>
</feature>
<evidence type="ECO:0000256" key="4">
    <source>
        <dbReference type="ARBA" id="ARBA00023136"/>
    </source>
</evidence>
<accession>A0AAE7B3S2</accession>
<dbReference type="GO" id="GO:0016020">
    <property type="term" value="C:membrane"/>
    <property type="evidence" value="ECO:0007669"/>
    <property type="project" value="UniProtKB-SubCell"/>
</dbReference>
<evidence type="ECO:0000256" key="3">
    <source>
        <dbReference type="ARBA" id="ARBA00022989"/>
    </source>
</evidence>
<keyword evidence="9" id="KW-1185">Reference proteome</keyword>
<evidence type="ECO:0000259" key="7">
    <source>
        <dbReference type="Pfam" id="PF13675"/>
    </source>
</evidence>
<feature type="coiled-coil region" evidence="5">
    <location>
        <begin position="263"/>
        <end position="335"/>
    </location>
</feature>
<dbReference type="InterPro" id="IPR042295">
    <property type="entry name" value="NarX-like_N_sf"/>
</dbReference>
<evidence type="ECO:0000313" key="8">
    <source>
        <dbReference type="EMBL" id="QKE25189.1"/>
    </source>
</evidence>
<comment type="subcellular location">
    <subcellularLocation>
        <location evidence="1">Membrane</location>
        <topology evidence="1">Multi-pass membrane protein</topology>
    </subcellularLocation>
</comment>
<dbReference type="InterPro" id="IPR029095">
    <property type="entry name" value="NarX-like_N"/>
</dbReference>
<feature type="transmembrane region" description="Helical" evidence="6">
    <location>
        <begin position="12"/>
        <end position="31"/>
    </location>
</feature>
<dbReference type="EMBL" id="CP030944">
    <property type="protein sequence ID" value="QKE25189.1"/>
    <property type="molecule type" value="Genomic_DNA"/>
</dbReference>
<evidence type="ECO:0000256" key="2">
    <source>
        <dbReference type="ARBA" id="ARBA00022692"/>
    </source>
</evidence>
<keyword evidence="4 6" id="KW-0472">Membrane</keyword>
<protein>
    <submittedName>
        <fullName evidence="8">PilJ domain-containing protein</fullName>
    </submittedName>
</protein>